<dbReference type="PIRSF" id="PIRSF006019">
    <property type="entry name" value="dCMP_deaminase"/>
    <property type="match status" value="1"/>
</dbReference>
<dbReference type="GO" id="GO:0006220">
    <property type="term" value="P:pyrimidine nucleotide metabolic process"/>
    <property type="evidence" value="ECO:0007669"/>
    <property type="project" value="InterPro"/>
</dbReference>
<dbReference type="GO" id="GO:0004132">
    <property type="term" value="F:dCMP deaminase activity"/>
    <property type="evidence" value="ECO:0007669"/>
    <property type="project" value="InterPro"/>
</dbReference>
<dbReference type="EMBL" id="MT141558">
    <property type="protein sequence ID" value="QJA66653.1"/>
    <property type="molecule type" value="Genomic_DNA"/>
</dbReference>
<name>A0A6M3JA11_9ZZZZ</name>
<organism evidence="3">
    <name type="scientific">viral metagenome</name>
    <dbReference type="NCBI Taxonomy" id="1070528"/>
    <lineage>
        <taxon>unclassified sequences</taxon>
        <taxon>metagenomes</taxon>
        <taxon>organismal metagenomes</taxon>
    </lineage>
</organism>
<accession>A0A6M3JA11</accession>
<dbReference type="Gene3D" id="3.40.140.10">
    <property type="entry name" value="Cytidine Deaminase, domain 2"/>
    <property type="match status" value="1"/>
</dbReference>
<dbReference type="Pfam" id="PF00383">
    <property type="entry name" value="dCMP_cyt_deam_1"/>
    <property type="match status" value="1"/>
</dbReference>
<dbReference type="InterPro" id="IPR016473">
    <property type="entry name" value="dCMP_deaminase"/>
</dbReference>
<evidence type="ECO:0000256" key="1">
    <source>
        <dbReference type="ARBA" id="ARBA00022801"/>
    </source>
</evidence>
<dbReference type="GO" id="GO:0008270">
    <property type="term" value="F:zinc ion binding"/>
    <property type="evidence" value="ECO:0007669"/>
    <property type="project" value="InterPro"/>
</dbReference>
<dbReference type="SUPFAM" id="SSF53927">
    <property type="entry name" value="Cytidine deaminase-like"/>
    <property type="match status" value="1"/>
</dbReference>
<reference evidence="3" key="1">
    <citation type="submission" date="2020-03" db="EMBL/GenBank/DDBJ databases">
        <title>The deep terrestrial virosphere.</title>
        <authorList>
            <person name="Holmfeldt K."/>
            <person name="Nilsson E."/>
            <person name="Simone D."/>
            <person name="Lopez-Fernandez M."/>
            <person name="Wu X."/>
            <person name="de Brujin I."/>
            <person name="Lundin D."/>
            <person name="Andersson A."/>
            <person name="Bertilsson S."/>
            <person name="Dopson M."/>
        </authorList>
    </citation>
    <scope>NUCLEOTIDE SEQUENCE</scope>
    <source>
        <strain evidence="3">MM415B00340</strain>
    </source>
</reference>
<gene>
    <name evidence="3" type="ORF">MM415B00340_0037</name>
</gene>
<dbReference type="PANTHER" id="PTHR11086">
    <property type="entry name" value="DEOXYCYTIDYLATE DEAMINASE-RELATED"/>
    <property type="match status" value="1"/>
</dbReference>
<evidence type="ECO:0000313" key="3">
    <source>
        <dbReference type="EMBL" id="QJA66653.1"/>
    </source>
</evidence>
<sequence length="178" mass="19558">MEKWAKYFLSICDAVSQNSPCFSRKIGAILVKNKSIIATGYNGPPRGVTHCGSDRIKDDPILFNLMREQYNKVPAITEDHCPRMVLGFSTGGGLHLCPAAHAETNCISDAARRGVCVEGSTLMLNTQPPCMECSKVLINAGIVGVVCSTSSPYDSMSEWLRFEAKMRVETFEELEYSP</sequence>
<feature type="domain" description="CMP/dCMP-type deaminase" evidence="2">
    <location>
        <begin position="3"/>
        <end position="160"/>
    </location>
</feature>
<dbReference type="AlphaFoldDB" id="A0A6M3JA11"/>
<protein>
    <submittedName>
        <fullName evidence="3">Putative CMP/dCMP deaminase zinc-binding</fullName>
    </submittedName>
</protein>
<keyword evidence="1" id="KW-0378">Hydrolase</keyword>
<evidence type="ECO:0000259" key="2">
    <source>
        <dbReference type="PROSITE" id="PS51747"/>
    </source>
</evidence>
<dbReference type="PANTHER" id="PTHR11086:SF18">
    <property type="entry name" value="DEOXYCYTIDYLATE DEAMINASE"/>
    <property type="match status" value="1"/>
</dbReference>
<dbReference type="PROSITE" id="PS51747">
    <property type="entry name" value="CYT_DCMP_DEAMINASES_2"/>
    <property type="match status" value="1"/>
</dbReference>
<dbReference type="GO" id="GO:0005737">
    <property type="term" value="C:cytoplasm"/>
    <property type="evidence" value="ECO:0007669"/>
    <property type="project" value="TreeGrafter"/>
</dbReference>
<dbReference type="InterPro" id="IPR015517">
    <property type="entry name" value="dCMP_deaminase-rel"/>
</dbReference>
<proteinExistence type="predicted"/>
<dbReference type="InterPro" id="IPR016193">
    <property type="entry name" value="Cytidine_deaminase-like"/>
</dbReference>
<dbReference type="InterPro" id="IPR002125">
    <property type="entry name" value="CMP_dCMP_dom"/>
</dbReference>